<dbReference type="SUPFAM" id="SSF51215">
    <property type="entry name" value="Regulatory protein AraC"/>
    <property type="match status" value="1"/>
</dbReference>
<keyword evidence="4" id="KW-0804">Transcription</keyword>
<dbReference type="InterPro" id="IPR018060">
    <property type="entry name" value="HTH_AraC"/>
</dbReference>
<dbReference type="InterPro" id="IPR009057">
    <property type="entry name" value="Homeodomain-like_sf"/>
</dbReference>
<protein>
    <submittedName>
        <fullName evidence="6">AraC family transcriptional regulator</fullName>
    </submittedName>
</protein>
<organism evidence="6 7">
    <name type="scientific">Tessaracoccus defluvii</name>
    <dbReference type="NCBI Taxonomy" id="1285901"/>
    <lineage>
        <taxon>Bacteria</taxon>
        <taxon>Bacillati</taxon>
        <taxon>Actinomycetota</taxon>
        <taxon>Actinomycetes</taxon>
        <taxon>Propionibacteriales</taxon>
        <taxon>Propionibacteriaceae</taxon>
        <taxon>Tessaracoccus</taxon>
    </lineage>
</organism>
<dbReference type="Pfam" id="PF02311">
    <property type="entry name" value="AraC_binding"/>
    <property type="match status" value="1"/>
</dbReference>
<dbReference type="Gene3D" id="2.60.120.280">
    <property type="entry name" value="Regulatory protein AraC"/>
    <property type="match status" value="1"/>
</dbReference>
<reference evidence="6 7" key="1">
    <citation type="submission" date="2020-08" db="EMBL/GenBank/DDBJ databases">
        <title>Genome sequence of Tessaracoccus defluvii JCM 17540T.</title>
        <authorList>
            <person name="Hyun D.-W."/>
            <person name="Bae J.-W."/>
        </authorList>
    </citation>
    <scope>NUCLEOTIDE SEQUENCE [LARGE SCALE GENOMIC DNA]</scope>
    <source>
        <strain evidence="6 7">JCM 17540</strain>
    </source>
</reference>
<dbReference type="CDD" id="cd06986">
    <property type="entry name" value="cupin_MmsR-like_N"/>
    <property type="match status" value="1"/>
</dbReference>
<dbReference type="PANTHER" id="PTHR46796:SF7">
    <property type="entry name" value="ARAC FAMILY TRANSCRIPTIONAL REGULATOR"/>
    <property type="match status" value="1"/>
</dbReference>
<evidence type="ECO:0000259" key="5">
    <source>
        <dbReference type="PROSITE" id="PS01124"/>
    </source>
</evidence>
<dbReference type="InterPro" id="IPR018062">
    <property type="entry name" value="HTH_AraC-typ_CS"/>
</dbReference>
<proteinExistence type="predicted"/>
<evidence type="ECO:0000256" key="1">
    <source>
        <dbReference type="ARBA" id="ARBA00023015"/>
    </source>
</evidence>
<keyword evidence="2" id="KW-0238">DNA-binding</keyword>
<dbReference type="Gene3D" id="1.10.10.60">
    <property type="entry name" value="Homeodomain-like"/>
    <property type="match status" value="2"/>
</dbReference>
<dbReference type="InterPro" id="IPR003313">
    <property type="entry name" value="AraC-bd"/>
</dbReference>
<dbReference type="InterPro" id="IPR037923">
    <property type="entry name" value="HTH-like"/>
</dbReference>
<evidence type="ECO:0000256" key="4">
    <source>
        <dbReference type="ARBA" id="ARBA00023163"/>
    </source>
</evidence>
<dbReference type="AlphaFoldDB" id="A0A7H0H844"/>
<dbReference type="GO" id="GO:0043565">
    <property type="term" value="F:sequence-specific DNA binding"/>
    <property type="evidence" value="ECO:0007669"/>
    <property type="project" value="InterPro"/>
</dbReference>
<gene>
    <name evidence="6" type="ORF">H9L22_04830</name>
</gene>
<evidence type="ECO:0000313" key="6">
    <source>
        <dbReference type="EMBL" id="QNP56710.1"/>
    </source>
</evidence>
<dbReference type="SUPFAM" id="SSF46689">
    <property type="entry name" value="Homeodomain-like"/>
    <property type="match status" value="2"/>
</dbReference>
<dbReference type="PANTHER" id="PTHR46796">
    <property type="entry name" value="HTH-TYPE TRANSCRIPTIONAL ACTIVATOR RHAS-RELATED"/>
    <property type="match status" value="1"/>
</dbReference>
<keyword evidence="1" id="KW-0805">Transcription regulation</keyword>
<name>A0A7H0H844_9ACTN</name>
<evidence type="ECO:0000313" key="7">
    <source>
        <dbReference type="Proteomes" id="UP000516117"/>
    </source>
</evidence>
<dbReference type="InterPro" id="IPR050204">
    <property type="entry name" value="AraC_XylS_family_regulators"/>
</dbReference>
<dbReference type="Pfam" id="PF12833">
    <property type="entry name" value="HTH_18"/>
    <property type="match status" value="1"/>
</dbReference>
<dbReference type="SMART" id="SM00342">
    <property type="entry name" value="HTH_ARAC"/>
    <property type="match status" value="1"/>
</dbReference>
<sequence length="295" mass="31353">MEETPTDDGAMRDGFAGQRMVVVPRPAVRAALNRPVTRRLAVTDAGYFPRAARHGRIRPAGAAENVLLVCTDGAGWCRLDGARLPVGRSDAVVLPARIAHEYGAAEERPWTLWWLHFTGGDADELVAALRASAGSPVSHLADPAPLASLVSQAIDGLDEATLGGLVAAAGAAWQALATLIATGRRPSGGGTGPVERALAHLRATSPRRTSVDELAAMVGLSTSQFAGLFKEQVGVPPLRYQSDLRMARARELLDTTDLSVAAVAEACGYDDPLYFSRQFTRLHSVAPSRYRQRPS</sequence>
<keyword evidence="7" id="KW-1185">Reference proteome</keyword>
<dbReference type="PROSITE" id="PS00041">
    <property type="entry name" value="HTH_ARAC_FAMILY_1"/>
    <property type="match status" value="1"/>
</dbReference>
<evidence type="ECO:0000256" key="2">
    <source>
        <dbReference type="ARBA" id="ARBA00023125"/>
    </source>
</evidence>
<evidence type="ECO:0000256" key="3">
    <source>
        <dbReference type="ARBA" id="ARBA00023159"/>
    </source>
</evidence>
<dbReference type="Proteomes" id="UP000516117">
    <property type="component" value="Chromosome"/>
</dbReference>
<dbReference type="PROSITE" id="PS01124">
    <property type="entry name" value="HTH_ARAC_FAMILY_2"/>
    <property type="match status" value="1"/>
</dbReference>
<dbReference type="EMBL" id="CP060789">
    <property type="protein sequence ID" value="QNP56710.1"/>
    <property type="molecule type" value="Genomic_DNA"/>
</dbReference>
<dbReference type="RefSeq" id="WP_187721810.1">
    <property type="nucleotide sequence ID" value="NZ_BAABBL010000002.1"/>
</dbReference>
<dbReference type="KEGG" id="tdf:H9L22_04830"/>
<dbReference type="GO" id="GO:0003700">
    <property type="term" value="F:DNA-binding transcription factor activity"/>
    <property type="evidence" value="ECO:0007669"/>
    <property type="project" value="InterPro"/>
</dbReference>
<keyword evidence="3" id="KW-0010">Activator</keyword>
<accession>A0A7H0H844</accession>
<feature type="domain" description="HTH araC/xylS-type" evidence="5">
    <location>
        <begin position="195"/>
        <end position="293"/>
    </location>
</feature>